<evidence type="ECO:0000313" key="2">
    <source>
        <dbReference type="EMBL" id="PBK70076.1"/>
    </source>
</evidence>
<evidence type="ECO:0000259" key="1">
    <source>
        <dbReference type="Pfam" id="PF00724"/>
    </source>
</evidence>
<gene>
    <name evidence="2" type="ORF">ARMSODRAFT_1035926</name>
</gene>
<dbReference type="InterPro" id="IPR013785">
    <property type="entry name" value="Aldolase_TIM"/>
</dbReference>
<dbReference type="PANTHER" id="PTHR22893:SF91">
    <property type="entry name" value="NADPH DEHYDROGENASE 2-RELATED"/>
    <property type="match status" value="1"/>
</dbReference>
<dbReference type="PANTHER" id="PTHR22893">
    <property type="entry name" value="NADH OXIDOREDUCTASE-RELATED"/>
    <property type="match status" value="1"/>
</dbReference>
<reference evidence="3" key="1">
    <citation type="journal article" date="2017" name="Nat. Ecol. Evol.">
        <title>Genome expansion and lineage-specific genetic innovations in the forest pathogenic fungi Armillaria.</title>
        <authorList>
            <person name="Sipos G."/>
            <person name="Prasanna A.N."/>
            <person name="Walter M.C."/>
            <person name="O'Connor E."/>
            <person name="Balint B."/>
            <person name="Krizsan K."/>
            <person name="Kiss B."/>
            <person name="Hess J."/>
            <person name="Varga T."/>
            <person name="Slot J."/>
            <person name="Riley R."/>
            <person name="Boka B."/>
            <person name="Rigling D."/>
            <person name="Barry K."/>
            <person name="Lee J."/>
            <person name="Mihaltcheva S."/>
            <person name="LaButti K."/>
            <person name="Lipzen A."/>
            <person name="Waldron R."/>
            <person name="Moloney N.M."/>
            <person name="Sperisen C."/>
            <person name="Kredics L."/>
            <person name="Vagvoelgyi C."/>
            <person name="Patrignani A."/>
            <person name="Fitzpatrick D."/>
            <person name="Nagy I."/>
            <person name="Doyle S."/>
            <person name="Anderson J.B."/>
            <person name="Grigoriev I.V."/>
            <person name="Gueldener U."/>
            <person name="Muensterkoetter M."/>
            <person name="Nagy L.G."/>
        </authorList>
    </citation>
    <scope>NUCLEOTIDE SEQUENCE [LARGE SCALE GENOMIC DNA]</scope>
    <source>
        <strain evidence="3">28-4</strain>
    </source>
</reference>
<evidence type="ECO:0000313" key="3">
    <source>
        <dbReference type="Proteomes" id="UP000218334"/>
    </source>
</evidence>
<protein>
    <submittedName>
        <fullName evidence="2">FMN-linked oxidoreductase</fullName>
    </submittedName>
</protein>
<feature type="domain" description="NADH:flavin oxidoreductase/NADH oxidase N-terminal" evidence="1">
    <location>
        <begin position="1"/>
        <end position="192"/>
    </location>
</feature>
<sequence length="239" mass="27265">MNVEEIQEYVQLYAEAAPNAIKSGFDGVEIHGANGYLLHQFTQDVSNRRSDQYGGSIMNRVKFPILIDTVVDAMGAGKTGYRLSPWNFFQDMTMKDPKPTFTYLVSQKKEKSPDFAYIHVVERRIVGTSDRNLKYIGAQEGNDFWHEIWAGGYDQSMTITVADEKNSFLAFGRHFLANPSLVLSLKNDLPLNSYDRRPFTLAAMLRRVIQTIRSLQMFTGQRLRCKQRNVLYVGVHGLP</sequence>
<dbReference type="GO" id="GO:0016491">
    <property type="term" value="F:oxidoreductase activity"/>
    <property type="evidence" value="ECO:0007669"/>
    <property type="project" value="InterPro"/>
</dbReference>
<dbReference type="InterPro" id="IPR001155">
    <property type="entry name" value="OxRdtase_FMN_N"/>
</dbReference>
<organism evidence="2 3">
    <name type="scientific">Armillaria solidipes</name>
    <dbReference type="NCBI Taxonomy" id="1076256"/>
    <lineage>
        <taxon>Eukaryota</taxon>
        <taxon>Fungi</taxon>
        <taxon>Dikarya</taxon>
        <taxon>Basidiomycota</taxon>
        <taxon>Agaricomycotina</taxon>
        <taxon>Agaricomycetes</taxon>
        <taxon>Agaricomycetidae</taxon>
        <taxon>Agaricales</taxon>
        <taxon>Marasmiineae</taxon>
        <taxon>Physalacriaceae</taxon>
        <taxon>Armillaria</taxon>
    </lineage>
</organism>
<dbReference type="SUPFAM" id="SSF51395">
    <property type="entry name" value="FMN-linked oxidoreductases"/>
    <property type="match status" value="1"/>
</dbReference>
<dbReference type="EMBL" id="KZ293427">
    <property type="protein sequence ID" value="PBK70076.1"/>
    <property type="molecule type" value="Genomic_DNA"/>
</dbReference>
<dbReference type="InterPro" id="IPR045247">
    <property type="entry name" value="Oye-like"/>
</dbReference>
<keyword evidence="3" id="KW-1185">Reference proteome</keyword>
<name>A0A2H3C449_9AGAR</name>
<accession>A0A2H3C449</accession>
<dbReference type="Proteomes" id="UP000218334">
    <property type="component" value="Unassembled WGS sequence"/>
</dbReference>
<dbReference type="GO" id="GO:0010181">
    <property type="term" value="F:FMN binding"/>
    <property type="evidence" value="ECO:0007669"/>
    <property type="project" value="InterPro"/>
</dbReference>
<dbReference type="Gene3D" id="3.20.20.70">
    <property type="entry name" value="Aldolase class I"/>
    <property type="match status" value="1"/>
</dbReference>
<dbReference type="STRING" id="1076256.A0A2H3C449"/>
<dbReference type="AlphaFoldDB" id="A0A2H3C449"/>
<proteinExistence type="predicted"/>
<dbReference type="Pfam" id="PF00724">
    <property type="entry name" value="Oxidored_FMN"/>
    <property type="match status" value="1"/>
</dbReference>